<organism evidence="1 2">
    <name type="scientific">Hypericibacter terrae</name>
    <dbReference type="NCBI Taxonomy" id="2602015"/>
    <lineage>
        <taxon>Bacteria</taxon>
        <taxon>Pseudomonadati</taxon>
        <taxon>Pseudomonadota</taxon>
        <taxon>Alphaproteobacteria</taxon>
        <taxon>Rhodospirillales</taxon>
        <taxon>Dongiaceae</taxon>
        <taxon>Hypericibacter</taxon>
    </lineage>
</organism>
<keyword evidence="2" id="KW-1185">Reference proteome</keyword>
<dbReference type="SUPFAM" id="SSF53300">
    <property type="entry name" value="vWA-like"/>
    <property type="match status" value="1"/>
</dbReference>
<accession>A0A5J6MF93</accession>
<dbReference type="AlphaFoldDB" id="A0A5J6MF93"/>
<dbReference type="Gene3D" id="3.40.50.410">
    <property type="entry name" value="von Willebrand factor, type A domain"/>
    <property type="match status" value="1"/>
</dbReference>
<reference evidence="1 2" key="1">
    <citation type="submission" date="2019-08" db="EMBL/GenBank/DDBJ databases">
        <title>Hyperibacter terrae gen. nov., sp. nov. and Hyperibacter viscosus sp. nov., two new members in the family Rhodospirillaceae isolated from the rhizosphere of Hypericum perforatum.</title>
        <authorList>
            <person name="Noviana Z."/>
        </authorList>
    </citation>
    <scope>NUCLEOTIDE SEQUENCE [LARGE SCALE GENOMIC DNA]</scope>
    <source>
        <strain evidence="1 2">R5913</strain>
    </source>
</reference>
<sequence>MASSRDKLPTGKPANAPAQDVAQFLAKLAAVPTPRKGGERGRLLFGLDATASRQATWDRACQIQAEMFTAAAQLGGLDIQLAYYRGFGEFKAAPWLSDSATLQRLMGSVSCLGGKTQIGKLLRHALIETKAKRINAVVFIGDAMEEDGDTLCHQAGELGVLGVPLFMFHERGEALAAETFKQMATLSGGAYCRFDSSSADALRDLLRAVAVFATGGRAALEDHSRRQGGGALLLTRQLKR</sequence>
<dbReference type="KEGG" id="htq:FRZ44_13950"/>
<dbReference type="OrthoDB" id="5430236at2"/>
<dbReference type="Proteomes" id="UP000326202">
    <property type="component" value="Chromosome"/>
</dbReference>
<evidence type="ECO:0000313" key="2">
    <source>
        <dbReference type="Proteomes" id="UP000326202"/>
    </source>
</evidence>
<evidence type="ECO:0000313" key="1">
    <source>
        <dbReference type="EMBL" id="QEX16103.1"/>
    </source>
</evidence>
<gene>
    <name evidence="1" type="ORF">FRZ44_13950</name>
</gene>
<dbReference type="RefSeq" id="WP_151176502.1">
    <property type="nucleotide sequence ID" value="NZ_CP042906.1"/>
</dbReference>
<protein>
    <recommendedName>
        <fullName evidence="3">VWA domain-containing protein</fullName>
    </recommendedName>
</protein>
<dbReference type="InterPro" id="IPR036465">
    <property type="entry name" value="vWFA_dom_sf"/>
</dbReference>
<evidence type="ECO:0008006" key="3">
    <source>
        <dbReference type="Google" id="ProtNLM"/>
    </source>
</evidence>
<name>A0A5J6MF93_9PROT</name>
<proteinExistence type="predicted"/>
<dbReference type="EMBL" id="CP042906">
    <property type="protein sequence ID" value="QEX16103.1"/>
    <property type="molecule type" value="Genomic_DNA"/>
</dbReference>